<evidence type="ECO:0000256" key="1">
    <source>
        <dbReference type="ARBA" id="ARBA00007218"/>
    </source>
</evidence>
<evidence type="ECO:0000256" key="2">
    <source>
        <dbReference type="SAM" id="MobiDB-lite"/>
    </source>
</evidence>
<reference evidence="3 4" key="1">
    <citation type="submission" date="2024-07" db="EMBL/GenBank/DDBJ databases">
        <title>Chromosome-level genome assembly of the water stick insect Ranatra chinensis (Heteroptera: Nepidae).</title>
        <authorList>
            <person name="Liu X."/>
        </authorList>
    </citation>
    <scope>NUCLEOTIDE SEQUENCE [LARGE SCALE GENOMIC DNA]</scope>
    <source>
        <strain evidence="3">Cailab_2021Rc</strain>
        <tissue evidence="3">Muscle</tissue>
    </source>
</reference>
<dbReference type="AlphaFoldDB" id="A0ABD0YCJ3"/>
<comment type="similarity">
    <text evidence="1">Belongs to the FAM98 family.</text>
</comment>
<evidence type="ECO:0000313" key="4">
    <source>
        <dbReference type="Proteomes" id="UP001558652"/>
    </source>
</evidence>
<proteinExistence type="inferred from homology"/>
<dbReference type="PANTHER" id="PTHR31353">
    <property type="entry name" value="FAM98"/>
    <property type="match status" value="1"/>
</dbReference>
<dbReference type="Proteomes" id="UP001558652">
    <property type="component" value="Unassembled WGS sequence"/>
</dbReference>
<organism evidence="3 4">
    <name type="scientific">Ranatra chinensis</name>
    <dbReference type="NCBI Taxonomy" id="642074"/>
    <lineage>
        <taxon>Eukaryota</taxon>
        <taxon>Metazoa</taxon>
        <taxon>Ecdysozoa</taxon>
        <taxon>Arthropoda</taxon>
        <taxon>Hexapoda</taxon>
        <taxon>Insecta</taxon>
        <taxon>Pterygota</taxon>
        <taxon>Neoptera</taxon>
        <taxon>Paraneoptera</taxon>
        <taxon>Hemiptera</taxon>
        <taxon>Heteroptera</taxon>
        <taxon>Panheteroptera</taxon>
        <taxon>Nepomorpha</taxon>
        <taxon>Nepidae</taxon>
        <taxon>Ranatrinae</taxon>
        <taxon>Ranatra</taxon>
    </lineage>
</organism>
<evidence type="ECO:0008006" key="5">
    <source>
        <dbReference type="Google" id="ProtNLM"/>
    </source>
</evidence>
<accession>A0ABD0YCJ3</accession>
<gene>
    <name evidence="3" type="ORF">AAG570_001430</name>
</gene>
<evidence type="ECO:0000313" key="3">
    <source>
        <dbReference type="EMBL" id="KAL1124809.1"/>
    </source>
</evidence>
<comment type="caution">
    <text evidence="3">The sequence shown here is derived from an EMBL/GenBank/DDBJ whole genome shotgun (WGS) entry which is preliminary data.</text>
</comment>
<sequence>MFLEDVLDGLIEINYTKLDKEDLKKAVDGGPRSLEYTQLVEWIANELRYLYKLDEHVGAISTPDDYTTFLLELSSFLKELGCQYSCLTSGTTTERLQKQNDKLLLLDFLIRELQAARILSVQNPDENSLELTINESDTAASLKKMLIALKFPKPPSNISPDMLFSKVIPKAQELATKSVDAPLFNGLLSDKQWNTLEKVNNDLRSEYTVRRKMLLKRLEVTIQSFQWSDRTRGKEDEIVSVYGQKKNALKPDPKVQLSDLLAARQHLAVIEKTSNSNVRKNTQSSVNKIIIGNVPDRGGRPSEQQPPPPEMPSWAPRNAGN</sequence>
<dbReference type="InterPro" id="IPR018797">
    <property type="entry name" value="FAM98"/>
</dbReference>
<keyword evidence="4" id="KW-1185">Reference proteome</keyword>
<protein>
    <recommendedName>
        <fullName evidence="5">Protein FAM98A</fullName>
    </recommendedName>
</protein>
<dbReference type="Pfam" id="PF10239">
    <property type="entry name" value="DUF2465"/>
    <property type="match status" value="1"/>
</dbReference>
<name>A0ABD0YCJ3_9HEMI</name>
<feature type="region of interest" description="Disordered" evidence="2">
    <location>
        <begin position="290"/>
        <end position="321"/>
    </location>
</feature>
<dbReference type="EMBL" id="JBFDAA010000010">
    <property type="protein sequence ID" value="KAL1124809.1"/>
    <property type="molecule type" value="Genomic_DNA"/>
</dbReference>
<dbReference type="PANTHER" id="PTHR31353:SF1">
    <property type="entry name" value="PROTEIN FAM98B"/>
    <property type="match status" value="1"/>
</dbReference>